<keyword evidence="1" id="KW-0472">Membrane</keyword>
<dbReference type="Proteomes" id="UP001595892">
    <property type="component" value="Unassembled WGS sequence"/>
</dbReference>
<dbReference type="CDD" id="cd12820">
    <property type="entry name" value="LbR_YadA-like"/>
    <property type="match status" value="2"/>
</dbReference>
<evidence type="ECO:0000259" key="3">
    <source>
        <dbReference type="Pfam" id="PF05662"/>
    </source>
</evidence>
<protein>
    <recommendedName>
        <fullName evidence="6">Trimeric autotransporter adhesin</fullName>
    </recommendedName>
</protein>
<feature type="domain" description="Trimeric autotransporter adhesin YadA-like stalk" evidence="3">
    <location>
        <begin position="584"/>
        <end position="612"/>
    </location>
</feature>
<sequence>MRTIHVNCRPVRLGEVTVLARPAWPRPVQGGPLRLPRRPRPMVRRSALALIVAGALAFWASGALAQQYTAGGGVISAGLRGIAIGGGSQAVGTGQAAGTAVGVNAFAGGVGTNIGARRTDGLGVPISADTNYSSTAYGDDARAGDSSGLAGGVAVGAGSRATAGLAVALGTSAQATGLSSVSIGGHSTASGNTSIAIGRQNVASGSFSMAMGNVATATGLGSSALGHSASATGARAIAFGTAGSITGDQVGQDTTTNTQAAAADAIAIGTQAQVATAAERGIALGRQATASGAVAATGVPELRTDGQGLGADLALPLYTTAVGANSLASGAASMALGSQSQALGSTAVAVGANSRSTGQSAITLGVANQATAFNAIAVGRQALASADYAMAHGLAATASGVASTAMGHSAAAAGARSIAIGAGSTQVAGSNSQNTTTNTQALAADAIALGSGAQVGATASGGVGIGRLTNVTGQLSAAIGQQAQATAAQTVAIGFSATASATSAVALGDRSTASGAGSAALGIQAQATQTSATALGREAVAGHANSVALGYLSQTAAPSGTGWRTGEAVPGSTVSVGNATLNRRITFVADGAADSDAVTVRQLRAVGNDLTAMLGGDAAYSETGVLTPPTYNIGGENYTTVHDALEAQEAIVSNLGTTASQSFNSTAGALGGGSTYDPDTGTITAPVYTVDDGSGTATTEVTGVGGAVDNLDTRITAMQVGEAGLVQQVGPAGAADPSAGITVGAGTGGDTVSFANDIGAARRLVGVANATDANDAVNLSQLQSAIAAVEFAEGVYFQVNPGPDPDNPAGGAVAGGNLSTASGPEVIVSGDYGFGAGYLATVENDAESGVAIGHGARAGSDAAADPTAPDAAVGAVAIGRNAHAGHAASVALGAESATSRGAQAGYAAFGLADPQSSVGEVAVGAAGSERQITHVAAGSEATDAVNVAQLQGASEALGSSLAAGLGGGAAYDPATGTVSTPEYEVDDGSGTTPTLVSGVGGAVSNLDTRIVAIQTGAAGMVQQLGTGGTVDPAATITLGGNTGGTVIDIRNQDGALRRISGVLNPLEADDAVNMGWVNSRLESFEVSGLHFFHANPDGVDPDANDSVAIGSHAIAIGPNTIVNADFGVGMGDAVSIATLATDGVGIGRQATLTENATGSMALGADTTVDHADSVALGRGSATGVGVQTDYAAFGLTAPQSSAGEVSIGSAGVQRQITNLAAGSGDYDAVNVLQLRGATEILGQSIADAFGGTAAYDPDTGIVTLPTYEIEGEEVVGVDGAINNLFTRTATNENDIAALAAPETGRVSIAEANIQGLIDGQLGLVQQSDLSPIEPITVGAGRGGNIVDFTNANAIERRLTGVAEGEISADSVDAVSGSQLYATNQQVATNTADIGATRNDLVEALGGNAHYDADGNFVPPNYALADGSVVATNLGDALTNIDGRTTANTNAITALESGEIGIVRQADPTATITVGAQTGGTTVDFANDAGEARVLTGVADGEISETSLDAVNGSQLFATRQGTESTVGALGGGATYDPATGAFTGPTYVLSSGSYTNVGDALAAQDGVVSTQGSTTAAALGGGSTYDPATGTVSAPTYTVGGTAVTGVEGAITNIDGRTTNLEESLAEGTVGLVQQDATTRVITVAAGTDGDTVDFTNNAGEARVLTGVADGEISETSLDAINGSQLYATRQGIGDVAAALGGGALYDPVTGAFTGPTYAIGGTPYTNVGDALTAQDAIVAQQGQGVAGIVGGGAAYDPATGTFTPPQYTVGDGAGGTTVVNNLGDAVTNIDGRTTANESSIAGLEESIAEGTVGLVQQDATTRVITVAAGTDGDTVDFTNNAGEARVLTGVADGEISETSLDAINGSQLLATRQGIESVAGALGGGATYDPVTGTFTTPQYTVGDGMGGSTVVTNLGDAITNIDGRTINNESAIGSLESALAELEGGAVGLVRQPVEDGEITVGAQVGGGSVTFANVDGEARTLAGVAEGAVTATSDEAVAGSQLYATRQDMAQAYGGGAAVGADGAFTGPTYVLSSGSYTNVGDALVAQDGVVSTQGSTTAAALGGGSTYDPATGTVSAPTYTVGGTAVTGVEGAITNIDGRTTSLEESLSEGTVGLVQQDATTRVITVAAGTDGDTVDFTNNAGDARVLTGVADGEISETSLDAINGSQLLATRQGIESVAGALGGGATYDPVT</sequence>
<feature type="domain" description="Trimeric autotransporter adhesin YadA-like head" evidence="2">
    <location>
        <begin position="161"/>
        <end position="187"/>
    </location>
</feature>
<comment type="caution">
    <text evidence="4">The sequence shown here is derived from an EMBL/GenBank/DDBJ whole genome shotgun (WGS) entry which is preliminary data.</text>
</comment>
<evidence type="ECO:0000313" key="5">
    <source>
        <dbReference type="Proteomes" id="UP001595892"/>
    </source>
</evidence>
<name>A0ABV9NFM5_9GAMM</name>
<dbReference type="Gene3D" id="2.150.10.10">
    <property type="entry name" value="Serralysin-like metalloprotease, C-terminal"/>
    <property type="match status" value="6"/>
</dbReference>
<dbReference type="SUPFAM" id="SSF101967">
    <property type="entry name" value="Adhesin YadA, collagen-binding domain"/>
    <property type="match status" value="6"/>
</dbReference>
<feature type="domain" description="Trimeric autotransporter adhesin YadA-like stalk" evidence="3">
    <location>
        <begin position="931"/>
        <end position="970"/>
    </location>
</feature>
<keyword evidence="1" id="KW-0812">Transmembrane</keyword>
<feature type="domain" description="Trimeric autotransporter adhesin YadA-like head" evidence="2">
    <location>
        <begin position="370"/>
        <end position="391"/>
    </location>
</feature>
<feature type="domain" description="Trimeric autotransporter adhesin YadA-like stalk" evidence="3">
    <location>
        <begin position="1215"/>
        <end position="1255"/>
    </location>
</feature>
<feature type="domain" description="Trimeric autotransporter adhesin YadA-like head" evidence="2">
    <location>
        <begin position="398"/>
        <end position="424"/>
    </location>
</feature>
<feature type="transmembrane region" description="Helical" evidence="1">
    <location>
        <begin position="47"/>
        <end position="65"/>
    </location>
</feature>
<evidence type="ECO:0008006" key="6">
    <source>
        <dbReference type="Google" id="ProtNLM"/>
    </source>
</evidence>
<dbReference type="Pfam" id="PF05658">
    <property type="entry name" value="YadA_head"/>
    <property type="match status" value="11"/>
</dbReference>
<feature type="domain" description="Trimeric autotransporter adhesin YadA-like head" evidence="2">
    <location>
        <begin position="328"/>
        <end position="354"/>
    </location>
</feature>
<dbReference type="InterPro" id="IPR008635">
    <property type="entry name" value="Coiled_stalk_dom"/>
</dbReference>
<evidence type="ECO:0000256" key="1">
    <source>
        <dbReference type="SAM" id="Phobius"/>
    </source>
</evidence>
<feature type="domain" description="Trimeric autotransporter adhesin YadA-like stalk" evidence="3">
    <location>
        <begin position="1665"/>
        <end position="1694"/>
    </location>
</feature>
<feature type="domain" description="Trimeric autotransporter adhesin YadA-like stalk" evidence="3">
    <location>
        <begin position="2151"/>
        <end position="2191"/>
    </location>
</feature>
<dbReference type="EMBL" id="JBHSGG010000005">
    <property type="protein sequence ID" value="MFC4727177.1"/>
    <property type="molecule type" value="Genomic_DNA"/>
</dbReference>
<organism evidence="4 5">
    <name type="scientific">Coralloluteibacterium thermophilum</name>
    <dbReference type="NCBI Taxonomy" id="2707049"/>
    <lineage>
        <taxon>Bacteria</taxon>
        <taxon>Pseudomonadati</taxon>
        <taxon>Pseudomonadota</taxon>
        <taxon>Gammaproteobacteria</taxon>
        <taxon>Lysobacterales</taxon>
        <taxon>Lysobacteraceae</taxon>
        <taxon>Coralloluteibacterium</taxon>
    </lineage>
</organism>
<feature type="domain" description="Trimeric autotransporter adhesin YadA-like head" evidence="2">
    <location>
        <begin position="1156"/>
        <end position="1180"/>
    </location>
</feature>
<dbReference type="Pfam" id="PF05662">
    <property type="entry name" value="YadA_stalk"/>
    <property type="match status" value="9"/>
</dbReference>
<accession>A0ABV9NFM5</accession>
<feature type="domain" description="Trimeric autotransporter adhesin YadA-like stalk" evidence="3">
    <location>
        <begin position="1357"/>
        <end position="1393"/>
    </location>
</feature>
<dbReference type="InterPro" id="IPR008640">
    <property type="entry name" value="Adhesin_Head_dom"/>
</dbReference>
<feature type="domain" description="Trimeric autotransporter adhesin YadA-like stalk" evidence="3">
    <location>
        <begin position="1848"/>
        <end position="1888"/>
    </location>
</feature>
<feature type="domain" description="Trimeric autotransporter adhesin YadA-like head" evidence="2">
    <location>
        <begin position="499"/>
        <end position="522"/>
    </location>
</feature>
<feature type="domain" description="Trimeric autotransporter adhesin YadA-like head" evidence="2">
    <location>
        <begin position="527"/>
        <end position="552"/>
    </location>
</feature>
<dbReference type="Gene3D" id="1.20.5.170">
    <property type="match status" value="10"/>
</dbReference>
<gene>
    <name evidence="4" type="ORF">ACFO3Q_03205</name>
</gene>
<feature type="non-terminal residue" evidence="4">
    <location>
        <position position="2196"/>
    </location>
</feature>
<feature type="domain" description="Trimeric autotransporter adhesin YadA-like stalk" evidence="3">
    <location>
        <begin position="763"/>
        <end position="799"/>
    </location>
</feature>
<feature type="domain" description="Trimeric autotransporter adhesin YadA-like head" evidence="2">
    <location>
        <begin position="873"/>
        <end position="896"/>
    </location>
</feature>
<feature type="domain" description="Trimeric autotransporter adhesin YadA-like head" evidence="2">
    <location>
        <begin position="472"/>
        <end position="497"/>
    </location>
</feature>
<keyword evidence="5" id="KW-1185">Reference proteome</keyword>
<feature type="domain" description="Trimeric autotransporter adhesin YadA-like stalk" evidence="3">
    <location>
        <begin position="1494"/>
        <end position="1535"/>
    </location>
</feature>
<feature type="domain" description="Trimeric autotransporter adhesin YadA-like head" evidence="2">
    <location>
        <begin position="217"/>
        <end position="241"/>
    </location>
</feature>
<reference evidence="5" key="1">
    <citation type="journal article" date="2019" name="Int. J. Syst. Evol. Microbiol.">
        <title>The Global Catalogue of Microorganisms (GCM) 10K type strain sequencing project: providing services to taxonomists for standard genome sequencing and annotation.</title>
        <authorList>
            <consortium name="The Broad Institute Genomics Platform"/>
            <consortium name="The Broad Institute Genome Sequencing Center for Infectious Disease"/>
            <person name="Wu L."/>
            <person name="Ma J."/>
        </authorList>
    </citation>
    <scope>NUCLEOTIDE SEQUENCE [LARGE SCALE GENOMIC DNA]</scope>
    <source>
        <strain evidence="5">CGMCC 1.13574</strain>
    </source>
</reference>
<feature type="domain" description="Trimeric autotransporter adhesin YadA-like head" evidence="2">
    <location>
        <begin position="189"/>
        <end position="213"/>
    </location>
</feature>
<evidence type="ECO:0000259" key="2">
    <source>
        <dbReference type="Pfam" id="PF05658"/>
    </source>
</evidence>
<dbReference type="InterPro" id="IPR011049">
    <property type="entry name" value="Serralysin-like_metalloprot_C"/>
</dbReference>
<proteinExistence type="predicted"/>
<evidence type="ECO:0000313" key="4">
    <source>
        <dbReference type="EMBL" id="MFC4727177.1"/>
    </source>
</evidence>
<keyword evidence="1" id="KW-1133">Transmembrane helix</keyword>